<name>A0A921NXV0_9GAMM</name>
<protein>
    <recommendedName>
        <fullName evidence="4">Secreted protein</fullName>
    </recommendedName>
</protein>
<gene>
    <name evidence="2" type="ORF">CR938_13995</name>
</gene>
<reference evidence="2" key="1">
    <citation type="submission" date="2017-10" db="EMBL/GenBank/DDBJ databases">
        <title>Whole genome sequencing of members of genus Pseudoxanthomonas.</title>
        <authorList>
            <person name="Kumar S."/>
            <person name="Bansal K."/>
            <person name="Kaur A."/>
            <person name="Patil P."/>
            <person name="Sharma S."/>
            <person name="Patil P.B."/>
        </authorList>
    </citation>
    <scope>NUCLEOTIDE SEQUENCE</scope>
    <source>
        <strain evidence="2">DSM 22914</strain>
    </source>
</reference>
<sequence length="127" mass="13835">MKSNRKLLFLAVAALAAAPFASLAQEAIPAEQAIRFVGKEGMVCGKVEKTRYAQNTEGEPTFLYMGGTFPRHTFSARIPGDQRDKFRPAPEELEGRDVCVIGLIKRDASRAEIAVTSPANIKLATIK</sequence>
<proteinExistence type="predicted"/>
<keyword evidence="1" id="KW-0732">Signal</keyword>
<dbReference type="Proteomes" id="UP000717981">
    <property type="component" value="Unassembled WGS sequence"/>
</dbReference>
<comment type="caution">
    <text evidence="2">The sequence shown here is derived from an EMBL/GenBank/DDBJ whole genome shotgun (WGS) entry which is preliminary data.</text>
</comment>
<dbReference type="AlphaFoldDB" id="A0A921NXV0"/>
<dbReference type="EMBL" id="PDWK01000121">
    <property type="protein sequence ID" value="KAF1684416.1"/>
    <property type="molecule type" value="Genomic_DNA"/>
</dbReference>
<organism evidence="2 3">
    <name type="scientific">Pseudoxanthomonas taiwanensis</name>
    <dbReference type="NCBI Taxonomy" id="176598"/>
    <lineage>
        <taxon>Bacteria</taxon>
        <taxon>Pseudomonadati</taxon>
        <taxon>Pseudomonadota</taxon>
        <taxon>Gammaproteobacteria</taxon>
        <taxon>Lysobacterales</taxon>
        <taxon>Lysobacteraceae</taxon>
        <taxon>Pseudoxanthomonas</taxon>
    </lineage>
</organism>
<feature type="signal peptide" evidence="1">
    <location>
        <begin position="1"/>
        <end position="24"/>
    </location>
</feature>
<feature type="chain" id="PRO_5036903716" description="Secreted protein" evidence="1">
    <location>
        <begin position="25"/>
        <end position="127"/>
    </location>
</feature>
<evidence type="ECO:0000256" key="1">
    <source>
        <dbReference type="SAM" id="SignalP"/>
    </source>
</evidence>
<evidence type="ECO:0000313" key="2">
    <source>
        <dbReference type="EMBL" id="KAF1684416.1"/>
    </source>
</evidence>
<dbReference type="RefSeq" id="WP_162125574.1">
    <property type="nucleotide sequence ID" value="NZ_PDWK01000121.1"/>
</dbReference>
<keyword evidence="3" id="KW-1185">Reference proteome</keyword>
<evidence type="ECO:0008006" key="4">
    <source>
        <dbReference type="Google" id="ProtNLM"/>
    </source>
</evidence>
<dbReference type="OrthoDB" id="5975043at2"/>
<evidence type="ECO:0000313" key="3">
    <source>
        <dbReference type="Proteomes" id="UP000717981"/>
    </source>
</evidence>
<accession>A0A921NXV0</accession>